<evidence type="ECO:0000256" key="5">
    <source>
        <dbReference type="ARBA" id="ARBA00022553"/>
    </source>
</evidence>
<gene>
    <name evidence="16" type="primary">AIF1L</name>
</gene>
<organism evidence="16 17">
    <name type="scientific">Denticeps clupeoides</name>
    <name type="common">denticle herring</name>
    <dbReference type="NCBI Taxonomy" id="299321"/>
    <lineage>
        <taxon>Eukaryota</taxon>
        <taxon>Metazoa</taxon>
        <taxon>Chordata</taxon>
        <taxon>Craniata</taxon>
        <taxon>Vertebrata</taxon>
        <taxon>Euteleostomi</taxon>
        <taxon>Actinopterygii</taxon>
        <taxon>Neopterygii</taxon>
        <taxon>Teleostei</taxon>
        <taxon>Clupei</taxon>
        <taxon>Clupeiformes</taxon>
        <taxon>Denticipitoidei</taxon>
        <taxon>Denticipitidae</taxon>
        <taxon>Denticeps</taxon>
    </lineage>
</organism>
<keyword evidence="12" id="KW-0966">Cell projection</keyword>
<evidence type="ECO:0000256" key="8">
    <source>
        <dbReference type="ARBA" id="ARBA00022837"/>
    </source>
</evidence>
<evidence type="ECO:0000256" key="13">
    <source>
        <dbReference type="SAM" id="MobiDB-lite"/>
    </source>
</evidence>
<keyword evidence="11" id="KW-0206">Cytoskeleton</keyword>
<dbReference type="GO" id="GO:0097178">
    <property type="term" value="P:ruffle assembly"/>
    <property type="evidence" value="ECO:0007669"/>
    <property type="project" value="TreeGrafter"/>
</dbReference>
<keyword evidence="10" id="KW-0472">Membrane</keyword>
<feature type="signal peptide" evidence="14">
    <location>
        <begin position="1"/>
        <end position="24"/>
    </location>
</feature>
<evidence type="ECO:0000256" key="7">
    <source>
        <dbReference type="ARBA" id="ARBA00022737"/>
    </source>
</evidence>
<reference evidence="16" key="2">
    <citation type="submission" date="2025-08" db="UniProtKB">
        <authorList>
            <consortium name="Ensembl"/>
        </authorList>
    </citation>
    <scope>IDENTIFICATION</scope>
</reference>
<dbReference type="SUPFAM" id="SSF47473">
    <property type="entry name" value="EF-hand"/>
    <property type="match status" value="1"/>
</dbReference>
<evidence type="ECO:0000313" key="16">
    <source>
        <dbReference type="Ensembl" id="ENSDCDP00010008700.1"/>
    </source>
</evidence>
<dbReference type="GO" id="GO:0005509">
    <property type="term" value="F:calcium ion binding"/>
    <property type="evidence" value="ECO:0007669"/>
    <property type="project" value="InterPro"/>
</dbReference>
<dbReference type="PANTHER" id="PTHR10356">
    <property type="entry name" value="ALLOGRAFT INFLAMMATORY FACTOR-1"/>
    <property type="match status" value="1"/>
</dbReference>
<feature type="chain" id="PRO_5044209178" description="EF-hand domain-containing protein" evidence="14">
    <location>
        <begin position="25"/>
        <end position="253"/>
    </location>
</feature>
<dbReference type="PROSITE" id="PS50222">
    <property type="entry name" value="EF_HAND_2"/>
    <property type="match status" value="1"/>
</dbReference>
<evidence type="ECO:0000256" key="11">
    <source>
        <dbReference type="ARBA" id="ARBA00023212"/>
    </source>
</evidence>
<evidence type="ECO:0000256" key="3">
    <source>
        <dbReference type="ARBA" id="ARBA00022475"/>
    </source>
</evidence>
<name>A0AAY4AKE6_9TELE</name>
<keyword evidence="17" id="KW-1185">Reference proteome</keyword>
<dbReference type="InterPro" id="IPR011992">
    <property type="entry name" value="EF-hand-dom_pair"/>
</dbReference>
<evidence type="ECO:0000256" key="9">
    <source>
        <dbReference type="ARBA" id="ARBA00022990"/>
    </source>
</evidence>
<dbReference type="Proteomes" id="UP000694580">
    <property type="component" value="Chromosome 3"/>
</dbReference>
<evidence type="ECO:0000313" key="17">
    <source>
        <dbReference type="Proteomes" id="UP000694580"/>
    </source>
</evidence>
<reference evidence="16" key="3">
    <citation type="submission" date="2025-09" db="UniProtKB">
        <authorList>
            <consortium name="Ensembl"/>
        </authorList>
    </citation>
    <scope>IDENTIFICATION</scope>
</reference>
<evidence type="ECO:0000256" key="4">
    <source>
        <dbReference type="ARBA" id="ARBA00022490"/>
    </source>
</evidence>
<dbReference type="AlphaFoldDB" id="A0AAY4AKE6"/>
<keyword evidence="14" id="KW-0732">Signal</keyword>
<evidence type="ECO:0000256" key="14">
    <source>
        <dbReference type="SAM" id="SignalP"/>
    </source>
</evidence>
<keyword evidence="9" id="KW-0007">Acetylation</keyword>
<keyword evidence="7" id="KW-0677">Repeat</keyword>
<feature type="compositionally biased region" description="Basic and acidic residues" evidence="13">
    <location>
        <begin position="244"/>
        <end position="253"/>
    </location>
</feature>
<dbReference type="GO" id="GO:0032587">
    <property type="term" value="C:ruffle membrane"/>
    <property type="evidence" value="ECO:0007669"/>
    <property type="project" value="UniProtKB-SubCell"/>
</dbReference>
<proteinExistence type="predicted"/>
<keyword evidence="8" id="KW-0106">Calcium</keyword>
<accession>A0AAY4AKE6</accession>
<dbReference type="Ensembl" id="ENSDCDT00010009137.1">
    <property type="protein sequence ID" value="ENSDCDP00010008700.1"/>
    <property type="gene ID" value="ENSDCDG00010003907.1"/>
</dbReference>
<keyword evidence="4" id="KW-0963">Cytoplasm</keyword>
<dbReference type="InterPro" id="IPR049025">
    <property type="entry name" value="AIF-1_EF_pair"/>
</dbReference>
<dbReference type="GO" id="GO:0051015">
    <property type="term" value="F:actin filament binding"/>
    <property type="evidence" value="ECO:0007669"/>
    <property type="project" value="TreeGrafter"/>
</dbReference>
<protein>
    <recommendedName>
        <fullName evidence="15">EF-hand domain-containing protein</fullName>
    </recommendedName>
</protein>
<evidence type="ECO:0000256" key="1">
    <source>
        <dbReference type="ARBA" id="ARBA00004245"/>
    </source>
</evidence>
<reference evidence="16 17" key="1">
    <citation type="submission" date="2020-06" db="EMBL/GenBank/DDBJ databases">
        <authorList>
            <consortium name="Wellcome Sanger Institute Data Sharing"/>
        </authorList>
    </citation>
    <scope>NUCLEOTIDE SEQUENCE [LARGE SCALE GENOMIC DNA]</scope>
</reference>
<feature type="domain" description="EF-hand" evidence="15">
    <location>
        <begin position="150"/>
        <end position="185"/>
    </location>
</feature>
<dbReference type="Gene3D" id="1.10.238.10">
    <property type="entry name" value="EF-hand"/>
    <property type="match status" value="1"/>
</dbReference>
<dbReference type="InterPro" id="IPR002048">
    <property type="entry name" value="EF_hand_dom"/>
</dbReference>
<evidence type="ECO:0000256" key="6">
    <source>
        <dbReference type="ARBA" id="ARBA00022723"/>
    </source>
</evidence>
<feature type="region of interest" description="Disordered" evidence="13">
    <location>
        <begin position="234"/>
        <end position="253"/>
    </location>
</feature>
<feature type="region of interest" description="Disordered" evidence="13">
    <location>
        <begin position="74"/>
        <end position="115"/>
    </location>
</feature>
<dbReference type="FunFam" id="1.10.238.10:FF:000106">
    <property type="entry name" value="Allograft inflammatory factor 1"/>
    <property type="match status" value="1"/>
</dbReference>
<evidence type="ECO:0000259" key="15">
    <source>
        <dbReference type="PROSITE" id="PS50222"/>
    </source>
</evidence>
<evidence type="ECO:0000256" key="10">
    <source>
        <dbReference type="ARBA" id="ARBA00023136"/>
    </source>
</evidence>
<dbReference type="PANTHER" id="PTHR10356:SF5">
    <property type="entry name" value="ALLOGRAFT INFLAMMATORY FACTOR 1-LIKE"/>
    <property type="match status" value="1"/>
</dbReference>
<dbReference type="Pfam" id="PF21008">
    <property type="entry name" value="AIF-1"/>
    <property type="match status" value="1"/>
</dbReference>
<keyword evidence="5" id="KW-0597">Phosphoprotein</keyword>
<dbReference type="GeneTree" id="ENSGT00390000013846"/>
<keyword evidence="3" id="KW-1003">Cell membrane</keyword>
<comment type="subcellular location">
    <subcellularLocation>
        <location evidence="2">Cell projection</location>
        <location evidence="2">Ruffle membrane</location>
        <topology evidence="2">Peripheral membrane protein</topology>
        <orientation evidence="2">Cytoplasmic side</orientation>
    </subcellularLocation>
    <subcellularLocation>
        <location evidence="1">Cytoplasm</location>
        <location evidence="1">Cytoskeleton</location>
    </subcellularLocation>
</comment>
<sequence>MRRCVHTFGLCCISAFYCACRVRAWRFSASPPGGGREAPAFPALPPRSIRRRAGLTDLRQIRLDYARRPPLLHQPAQAAAPPPAAPPVLVSSHGRPDSSPGNPAAMPSNQNVQGGKTFGLLKAQQTEKLEEINKEYMEDQKYRDEEDLAEKLDSFKNKYAEFDLNDQGEIDMMGLKRMMEKLGVPKTHLEVKKMICEVTGGCSDTINYRDFVKMMLGKRSAVLKLVMIFEDKANGGSCKPEGPPPKRDIASLP</sequence>
<keyword evidence="6" id="KW-0479">Metal-binding</keyword>
<dbReference type="InterPro" id="IPR042433">
    <property type="entry name" value="AIF1/AIF1L"/>
</dbReference>
<dbReference type="GO" id="GO:0005884">
    <property type="term" value="C:actin filament"/>
    <property type="evidence" value="ECO:0007669"/>
    <property type="project" value="TreeGrafter"/>
</dbReference>
<evidence type="ECO:0000256" key="2">
    <source>
        <dbReference type="ARBA" id="ARBA00004599"/>
    </source>
</evidence>
<evidence type="ECO:0000256" key="12">
    <source>
        <dbReference type="ARBA" id="ARBA00023273"/>
    </source>
</evidence>
<dbReference type="GO" id="GO:0051017">
    <property type="term" value="P:actin filament bundle assembly"/>
    <property type="evidence" value="ECO:0007669"/>
    <property type="project" value="TreeGrafter"/>
</dbReference>